<reference evidence="2 3" key="2">
    <citation type="submission" date="2019-01" db="EMBL/GenBank/DDBJ databases">
        <title>The decoding of complex shrimp genome reveals the adaptation for benthos swimmer, frequently molting mechanism and breeding impact on genome.</title>
        <authorList>
            <person name="Sun Y."/>
            <person name="Gao Y."/>
            <person name="Yu Y."/>
        </authorList>
    </citation>
    <scope>NUCLEOTIDE SEQUENCE [LARGE SCALE GENOMIC DNA]</scope>
    <source>
        <tissue evidence="2">Muscle</tissue>
    </source>
</reference>
<organism evidence="2 3">
    <name type="scientific">Penaeus vannamei</name>
    <name type="common">Whiteleg shrimp</name>
    <name type="synonym">Litopenaeus vannamei</name>
    <dbReference type="NCBI Taxonomy" id="6689"/>
    <lineage>
        <taxon>Eukaryota</taxon>
        <taxon>Metazoa</taxon>
        <taxon>Ecdysozoa</taxon>
        <taxon>Arthropoda</taxon>
        <taxon>Crustacea</taxon>
        <taxon>Multicrustacea</taxon>
        <taxon>Malacostraca</taxon>
        <taxon>Eumalacostraca</taxon>
        <taxon>Eucarida</taxon>
        <taxon>Decapoda</taxon>
        <taxon>Dendrobranchiata</taxon>
        <taxon>Penaeoidea</taxon>
        <taxon>Penaeidae</taxon>
        <taxon>Penaeus</taxon>
    </lineage>
</organism>
<gene>
    <name evidence="2" type="ORF">C7M84_001792</name>
</gene>
<proteinExistence type="predicted"/>
<protein>
    <submittedName>
        <fullName evidence="2">Uncharacterized protein</fullName>
    </submittedName>
</protein>
<feature type="region of interest" description="Disordered" evidence="1">
    <location>
        <begin position="83"/>
        <end position="119"/>
    </location>
</feature>
<evidence type="ECO:0000313" key="2">
    <source>
        <dbReference type="EMBL" id="ROT79494.1"/>
    </source>
</evidence>
<feature type="region of interest" description="Disordered" evidence="1">
    <location>
        <begin position="32"/>
        <end position="68"/>
    </location>
</feature>
<comment type="caution">
    <text evidence="2">The sequence shown here is derived from an EMBL/GenBank/DDBJ whole genome shotgun (WGS) entry which is preliminary data.</text>
</comment>
<feature type="compositionally biased region" description="Low complexity" evidence="1">
    <location>
        <begin position="49"/>
        <end position="68"/>
    </location>
</feature>
<dbReference type="AlphaFoldDB" id="A0A423TST2"/>
<keyword evidence="3" id="KW-1185">Reference proteome</keyword>
<evidence type="ECO:0000313" key="3">
    <source>
        <dbReference type="Proteomes" id="UP000283509"/>
    </source>
</evidence>
<evidence type="ECO:0000256" key="1">
    <source>
        <dbReference type="SAM" id="MobiDB-lite"/>
    </source>
</evidence>
<dbReference type="Proteomes" id="UP000283509">
    <property type="component" value="Unassembled WGS sequence"/>
</dbReference>
<sequence>MTGFLLPIPTAVFNPTLSPLLLHRSGGRMRIRPRESLHVAPVDPSDAGSTSARRLTARTTPTPTPTSLSELLRLSWCTASSSRRCSTGQLSPSSASPRAPPRPISRGRWMGSRSHTPTG</sequence>
<dbReference type="EMBL" id="QCYY01001234">
    <property type="protein sequence ID" value="ROT79494.1"/>
    <property type="molecule type" value="Genomic_DNA"/>
</dbReference>
<accession>A0A423TST2</accession>
<reference evidence="2 3" key="1">
    <citation type="submission" date="2018-04" db="EMBL/GenBank/DDBJ databases">
        <authorList>
            <person name="Zhang X."/>
            <person name="Yuan J."/>
            <person name="Li F."/>
            <person name="Xiang J."/>
        </authorList>
    </citation>
    <scope>NUCLEOTIDE SEQUENCE [LARGE SCALE GENOMIC DNA]</scope>
    <source>
        <tissue evidence="2">Muscle</tissue>
    </source>
</reference>
<name>A0A423TST2_PENVA</name>
<feature type="non-terminal residue" evidence="2">
    <location>
        <position position="119"/>
    </location>
</feature>